<dbReference type="PANTHER" id="PTHR43252:SF5">
    <property type="entry name" value="TRANSCRIPTIONAL REGULATOR, PADR-LIKE FAMILY"/>
    <property type="match status" value="1"/>
</dbReference>
<evidence type="ECO:0000313" key="3">
    <source>
        <dbReference type="Proteomes" id="UP000007490"/>
    </source>
</evidence>
<dbReference type="InterPro" id="IPR036388">
    <property type="entry name" value="WH-like_DNA-bd_sf"/>
</dbReference>
<dbReference type="KEGG" id="mel:Metbo_1610"/>
<feature type="domain" description="Transcription regulator PadR N-terminal" evidence="1">
    <location>
        <begin position="9"/>
        <end position="72"/>
    </location>
</feature>
<dbReference type="PANTHER" id="PTHR43252">
    <property type="entry name" value="TRANSCRIPTIONAL REGULATOR YQJI"/>
    <property type="match status" value="1"/>
</dbReference>
<name>F0T986_METLA</name>
<dbReference type="Pfam" id="PF03551">
    <property type="entry name" value="PadR"/>
    <property type="match status" value="1"/>
</dbReference>
<proteinExistence type="predicted"/>
<dbReference type="Proteomes" id="UP000007490">
    <property type="component" value="Chromosome"/>
</dbReference>
<dbReference type="eggNOG" id="arCOG00001">
    <property type="taxonomic scope" value="Archaea"/>
</dbReference>
<gene>
    <name evidence="2" type="ordered locus">Metbo_1610</name>
</gene>
<accession>F0T986</accession>
<dbReference type="EMBL" id="CP002551">
    <property type="protein sequence ID" value="ADZ09837.1"/>
    <property type="molecule type" value="Genomic_DNA"/>
</dbReference>
<dbReference type="InterPro" id="IPR036390">
    <property type="entry name" value="WH_DNA-bd_sf"/>
</dbReference>
<evidence type="ECO:0000313" key="2">
    <source>
        <dbReference type="EMBL" id="ADZ09837.1"/>
    </source>
</evidence>
<dbReference type="Gene3D" id="1.10.10.10">
    <property type="entry name" value="Winged helix-like DNA-binding domain superfamily/Winged helix DNA-binding domain"/>
    <property type="match status" value="1"/>
</dbReference>
<protein>
    <submittedName>
        <fullName evidence="2">Transcriptional regulator PadR family protein</fullName>
    </submittedName>
</protein>
<reference evidence="2 3" key="2">
    <citation type="journal article" date="2014" name="Int. J. Syst. Evol. Microbiol.">
        <title>Methanobacterium paludis sp. nov. and a novel strain of Methanobacterium lacus isolated from northern peatlands.</title>
        <authorList>
            <person name="Cadillo-Quiroz H."/>
            <person name="Brauer S.L."/>
            <person name="Goodson N."/>
            <person name="Yavitt J.B."/>
            <person name="Zinder S.H."/>
        </authorList>
    </citation>
    <scope>NUCLEOTIDE SEQUENCE [LARGE SCALE GENOMIC DNA]</scope>
    <source>
        <strain evidence="2 3">AL-21</strain>
    </source>
</reference>
<sequence length="94" mass="10964">MKGYLTFLILWTLKKSEMNGAEISREFEKRRGTKPSPGTIYPALKELRKNELITVDEAKTYALTEKGELELKSACKFFCKIFYDVNEMSHYSQE</sequence>
<dbReference type="STRING" id="877455.Metbo_1610"/>
<evidence type="ECO:0000259" key="1">
    <source>
        <dbReference type="Pfam" id="PF03551"/>
    </source>
</evidence>
<dbReference type="SUPFAM" id="SSF46785">
    <property type="entry name" value="Winged helix' DNA-binding domain"/>
    <property type="match status" value="1"/>
</dbReference>
<dbReference type="InterPro" id="IPR005149">
    <property type="entry name" value="Tscrpt_reg_PadR_N"/>
</dbReference>
<reference evidence="3" key="1">
    <citation type="submission" date="2011-02" db="EMBL/GenBank/DDBJ databases">
        <title>Complete sequence of Methanobacterium sp. AL-21.</title>
        <authorList>
            <consortium name="US DOE Joint Genome Institute"/>
            <person name="Lucas S."/>
            <person name="Copeland A."/>
            <person name="Lapidus A."/>
            <person name="Cheng J.-F."/>
            <person name="Goodwin L."/>
            <person name="Pitluck S."/>
            <person name="Chertkov O."/>
            <person name="Detter J.C."/>
            <person name="Han C."/>
            <person name="Tapia R."/>
            <person name="Land M."/>
            <person name="Hauser L."/>
            <person name="Kyrpides N."/>
            <person name="Ivanova N."/>
            <person name="Mikhailova N."/>
            <person name="Pagani I."/>
            <person name="Cadillo-Quiroz H."/>
            <person name="Imachi H."/>
            <person name="Zinder S."/>
            <person name="Liu W."/>
            <person name="Woyke T."/>
        </authorList>
    </citation>
    <scope>NUCLEOTIDE SEQUENCE [LARGE SCALE GENOMIC DNA]</scope>
    <source>
        <strain evidence="3">AL-21</strain>
    </source>
</reference>
<keyword evidence="3" id="KW-1185">Reference proteome</keyword>
<dbReference type="AlphaFoldDB" id="F0T986"/>
<dbReference type="HOGENOM" id="CLU_063440_1_3_2"/>
<organism evidence="2 3">
    <name type="scientific">Methanobacterium lacus (strain AL-21)</name>
    <dbReference type="NCBI Taxonomy" id="877455"/>
    <lineage>
        <taxon>Archaea</taxon>
        <taxon>Methanobacteriati</taxon>
        <taxon>Methanobacteriota</taxon>
        <taxon>Methanomada group</taxon>
        <taxon>Methanobacteria</taxon>
        <taxon>Methanobacteriales</taxon>
        <taxon>Methanobacteriaceae</taxon>
        <taxon>Methanobacterium</taxon>
    </lineage>
</organism>